<protein>
    <recommendedName>
        <fullName evidence="4">HrgC protein</fullName>
    </recommendedName>
</protein>
<dbReference type="AlphaFoldDB" id="B6G0T0"/>
<accession>B6G0T0</accession>
<dbReference type="RefSeq" id="WP_006440596.1">
    <property type="nucleotide sequence ID" value="NZ_DS995358.1"/>
</dbReference>
<reference evidence="2 3" key="2">
    <citation type="submission" date="2008-10" db="EMBL/GenBank/DDBJ databases">
        <title>Draft genome sequence of Clostridium hiranonis (DSM 13275).</title>
        <authorList>
            <person name="Sudarsanam P."/>
            <person name="Ley R."/>
            <person name="Guruge J."/>
            <person name="Turnbaugh P.J."/>
            <person name="Mahowald M."/>
            <person name="Liep D."/>
            <person name="Gordon J."/>
        </authorList>
    </citation>
    <scope>NUCLEOTIDE SEQUENCE [LARGE SCALE GENOMIC DNA]</scope>
    <source>
        <strain evidence="2 3">DSM 13275</strain>
    </source>
</reference>
<evidence type="ECO:0000256" key="1">
    <source>
        <dbReference type="SAM" id="Phobius"/>
    </source>
</evidence>
<organism evidence="2 3">
    <name type="scientific">Peptacetobacter hiranonis (strain DSM 13275 / JCM 10541 / KCTC 15199 / TO-931)</name>
    <name type="common">Clostridium hiranonis</name>
    <dbReference type="NCBI Taxonomy" id="500633"/>
    <lineage>
        <taxon>Bacteria</taxon>
        <taxon>Bacillati</taxon>
        <taxon>Bacillota</taxon>
        <taxon>Clostridia</taxon>
        <taxon>Peptostreptococcales</taxon>
        <taxon>Peptostreptococcaceae</taxon>
        <taxon>Peptacetobacter</taxon>
    </lineage>
</organism>
<dbReference type="Proteomes" id="UP000003178">
    <property type="component" value="Unassembled WGS sequence"/>
</dbReference>
<evidence type="ECO:0000313" key="3">
    <source>
        <dbReference type="Proteomes" id="UP000003178"/>
    </source>
</evidence>
<dbReference type="HOGENOM" id="CLU_1624268_0_0_9"/>
<keyword evidence="1" id="KW-1133">Transmembrane helix</keyword>
<keyword evidence="3" id="KW-1185">Reference proteome</keyword>
<evidence type="ECO:0000313" key="2">
    <source>
        <dbReference type="EMBL" id="EEA84656.1"/>
    </source>
</evidence>
<sequence length="163" mass="19006">MNVRLRNDVGLIKECKIGFSWTTFFFGFFVPLFRGDFKYCLIMIIVAFLTSGLCWFVFPFFYNKWYIKDLLSKGFYPATKDDYAILIAKGFLIMPTESMENRNYNTNNTNVKEETINVEIKEEAEEIKTNVENDVISDVNSCDCINSEVEENTTEVDNVEKEL</sequence>
<keyword evidence="1" id="KW-0812">Transmembrane</keyword>
<evidence type="ECO:0008006" key="4">
    <source>
        <dbReference type="Google" id="ProtNLM"/>
    </source>
</evidence>
<proteinExistence type="predicted"/>
<dbReference type="EMBL" id="ABWP01000068">
    <property type="protein sequence ID" value="EEA84656.1"/>
    <property type="molecule type" value="Genomic_DNA"/>
</dbReference>
<gene>
    <name evidence="2" type="ORF">CLOHIR_01736</name>
</gene>
<keyword evidence="1" id="KW-0472">Membrane</keyword>
<name>B6G0T0_PEPHT</name>
<feature type="transmembrane region" description="Helical" evidence="1">
    <location>
        <begin position="39"/>
        <end position="62"/>
    </location>
</feature>
<feature type="transmembrane region" description="Helical" evidence="1">
    <location>
        <begin position="15"/>
        <end position="33"/>
    </location>
</feature>
<dbReference type="STRING" id="500633.CLOHIR_01736"/>
<dbReference type="eggNOG" id="ENOG5032ZT4">
    <property type="taxonomic scope" value="Bacteria"/>
</dbReference>
<comment type="caution">
    <text evidence="2">The sequence shown here is derived from an EMBL/GenBank/DDBJ whole genome shotgun (WGS) entry which is preliminary data.</text>
</comment>
<reference evidence="2 3" key="1">
    <citation type="submission" date="2008-09" db="EMBL/GenBank/DDBJ databases">
        <authorList>
            <person name="Fulton L."/>
            <person name="Clifton S."/>
            <person name="Fulton B."/>
            <person name="Xu J."/>
            <person name="Minx P."/>
            <person name="Pepin K.H."/>
            <person name="Johnson M."/>
            <person name="Thiruvilangam P."/>
            <person name="Bhonagiri V."/>
            <person name="Nash W.E."/>
            <person name="Mardis E.R."/>
            <person name="Wilson R.K."/>
        </authorList>
    </citation>
    <scope>NUCLEOTIDE SEQUENCE [LARGE SCALE GENOMIC DNA]</scope>
    <source>
        <strain evidence="2 3">DSM 13275</strain>
    </source>
</reference>